<dbReference type="OrthoDB" id="5419752at2759"/>
<feature type="region of interest" description="Disordered" evidence="1">
    <location>
        <begin position="28"/>
        <end position="71"/>
    </location>
</feature>
<reference evidence="4" key="1">
    <citation type="submission" date="2016-02" db="EMBL/GenBank/DDBJ databases">
        <title>Draft genome sequence of Microdochium bolleyi, a fungal endophyte of beachgrass.</title>
        <authorList>
            <consortium name="DOE Joint Genome Institute"/>
            <person name="David A.S."/>
            <person name="May G."/>
            <person name="Haridas S."/>
            <person name="Lim J."/>
            <person name="Wang M."/>
            <person name="Labutti K."/>
            <person name="Lipzen A."/>
            <person name="Barry K."/>
            <person name="Grigoriev I.V."/>
        </authorList>
    </citation>
    <scope>NUCLEOTIDE SEQUENCE [LARGE SCALE GENOMIC DNA]</scope>
    <source>
        <strain evidence="4">J235TASD1</strain>
    </source>
</reference>
<evidence type="ECO:0000313" key="3">
    <source>
        <dbReference type="EMBL" id="KXJ94524.1"/>
    </source>
</evidence>
<dbReference type="Proteomes" id="UP000070501">
    <property type="component" value="Unassembled WGS sequence"/>
</dbReference>
<organism evidence="3 4">
    <name type="scientific">Microdochium bolleyi</name>
    <dbReference type="NCBI Taxonomy" id="196109"/>
    <lineage>
        <taxon>Eukaryota</taxon>
        <taxon>Fungi</taxon>
        <taxon>Dikarya</taxon>
        <taxon>Ascomycota</taxon>
        <taxon>Pezizomycotina</taxon>
        <taxon>Sordariomycetes</taxon>
        <taxon>Xylariomycetidae</taxon>
        <taxon>Xylariales</taxon>
        <taxon>Microdochiaceae</taxon>
        <taxon>Microdochium</taxon>
    </lineage>
</organism>
<accession>A0A136JBG9</accession>
<evidence type="ECO:0000313" key="4">
    <source>
        <dbReference type="Proteomes" id="UP000070501"/>
    </source>
</evidence>
<dbReference type="AlphaFoldDB" id="A0A136JBG9"/>
<keyword evidence="4" id="KW-1185">Reference proteome</keyword>
<sequence>MPYFATSQEWLRQSALLLEARPTTTRITTKYNIAKPKARRPSSKSKSSEGADDTTSSTTTTPKPHRGNLVIKTFDPVSGTTLKYRTTKAAEVGRLVLCLGRLGTRMTGLPGDSADVEVPAAGAAAAGAAGGEDVAMADDGAETPAPAVAAAPPPAAESKTTGGGGGKGKKKKGKK</sequence>
<dbReference type="InterPro" id="IPR039914">
    <property type="entry name" value="SRP9-like"/>
</dbReference>
<dbReference type="PANTHER" id="PTHR12834">
    <property type="entry name" value="SIGNAL RECOGNITION PARTICLE 9 KDA PROTEIN"/>
    <property type="match status" value="1"/>
</dbReference>
<dbReference type="GO" id="GO:0005786">
    <property type="term" value="C:signal recognition particle, endoplasmic reticulum targeting"/>
    <property type="evidence" value="ECO:0007669"/>
    <property type="project" value="TreeGrafter"/>
</dbReference>
<dbReference type="PANTHER" id="PTHR12834:SF12">
    <property type="entry name" value="SIGNAL RECOGNITION PARTICLE 9 KDA PROTEIN"/>
    <property type="match status" value="1"/>
</dbReference>
<dbReference type="InterPro" id="IPR039432">
    <property type="entry name" value="SRP9_dom"/>
</dbReference>
<dbReference type="EMBL" id="KQ964247">
    <property type="protein sequence ID" value="KXJ94524.1"/>
    <property type="molecule type" value="Genomic_DNA"/>
</dbReference>
<proteinExistence type="predicted"/>
<evidence type="ECO:0000259" key="2">
    <source>
        <dbReference type="Pfam" id="PF05486"/>
    </source>
</evidence>
<protein>
    <submittedName>
        <fullName evidence="3">Signal recognition particle 9 kDa protein-domain-containing protein</fullName>
    </submittedName>
</protein>
<dbReference type="InParanoid" id="A0A136JBG9"/>
<dbReference type="GO" id="GO:0006614">
    <property type="term" value="P:SRP-dependent cotranslational protein targeting to membrane"/>
    <property type="evidence" value="ECO:0007669"/>
    <property type="project" value="InterPro"/>
</dbReference>
<feature type="domain" description="SRP9" evidence="2">
    <location>
        <begin position="5"/>
        <end position="106"/>
    </location>
</feature>
<name>A0A136JBG9_9PEZI</name>
<gene>
    <name evidence="3" type="ORF">Micbo1qcDRAFT_44547</name>
</gene>
<dbReference type="STRING" id="196109.A0A136JBG9"/>
<feature type="region of interest" description="Disordered" evidence="1">
    <location>
        <begin position="128"/>
        <end position="175"/>
    </location>
</feature>
<dbReference type="Pfam" id="PF05486">
    <property type="entry name" value="SRP9-21"/>
    <property type="match status" value="1"/>
</dbReference>
<evidence type="ECO:0000256" key="1">
    <source>
        <dbReference type="SAM" id="MobiDB-lite"/>
    </source>
</evidence>